<dbReference type="PANTHER" id="PTHR36154:SF1">
    <property type="entry name" value="DNA-BINDING TRANSCRIPTIONAL ACTIVATOR ALPA"/>
    <property type="match status" value="1"/>
</dbReference>
<dbReference type="AlphaFoldDB" id="A0A7X5F471"/>
<dbReference type="Pfam" id="PF05930">
    <property type="entry name" value="Phage_AlpA"/>
    <property type="match status" value="1"/>
</dbReference>
<dbReference type="EMBL" id="JAABLQ010000001">
    <property type="protein sequence ID" value="NBN79431.1"/>
    <property type="molecule type" value="Genomic_DNA"/>
</dbReference>
<organism evidence="1 2">
    <name type="scientific">Pannonibacter tanglangensis</name>
    <dbReference type="NCBI Taxonomy" id="2750084"/>
    <lineage>
        <taxon>Bacteria</taxon>
        <taxon>Pseudomonadati</taxon>
        <taxon>Pseudomonadota</taxon>
        <taxon>Alphaproteobacteria</taxon>
        <taxon>Hyphomicrobiales</taxon>
        <taxon>Stappiaceae</taxon>
        <taxon>Pannonibacter</taxon>
    </lineage>
</organism>
<dbReference type="Gene3D" id="1.10.238.160">
    <property type="match status" value="1"/>
</dbReference>
<proteinExistence type="predicted"/>
<sequence>MKDRVMRRKEVEEATGLKRSCLYAAIAAGQFPRQIRLTNKSVGWLESEILEWIRARQRVDVQEG</sequence>
<evidence type="ECO:0000313" key="1">
    <source>
        <dbReference type="EMBL" id="NBN79431.1"/>
    </source>
</evidence>
<comment type="caution">
    <text evidence="1">The sequence shown here is derived from an EMBL/GenBank/DDBJ whole genome shotgun (WGS) entry which is preliminary data.</text>
</comment>
<dbReference type="InterPro" id="IPR052931">
    <property type="entry name" value="Prophage_regulatory_activator"/>
</dbReference>
<dbReference type="RefSeq" id="WP_161708992.1">
    <property type="nucleotide sequence ID" value="NZ_JAABLQ010000001.1"/>
</dbReference>
<dbReference type="PANTHER" id="PTHR36154">
    <property type="entry name" value="DNA-BINDING TRANSCRIPTIONAL ACTIVATOR ALPA"/>
    <property type="match status" value="1"/>
</dbReference>
<gene>
    <name evidence="1" type="ORF">GWI72_14235</name>
</gene>
<name>A0A7X5F471_9HYPH</name>
<evidence type="ECO:0000313" key="2">
    <source>
        <dbReference type="Proteomes" id="UP000586722"/>
    </source>
</evidence>
<dbReference type="Proteomes" id="UP000586722">
    <property type="component" value="Unassembled WGS sequence"/>
</dbReference>
<protein>
    <submittedName>
        <fullName evidence="1">AlpA family phage regulatory protein</fullName>
    </submittedName>
</protein>
<reference evidence="2" key="1">
    <citation type="submission" date="2020-01" db="EMBL/GenBank/DDBJ databases">
        <authorList>
            <person name="Fang Y."/>
            <person name="Sun R."/>
            <person name="Nie L."/>
            <person name="He J."/>
            <person name="Hao L."/>
            <person name="Wang L."/>
            <person name="Su S."/>
            <person name="Lv E."/>
            <person name="Zhang Z."/>
            <person name="Xie R."/>
            <person name="Liu H."/>
        </authorList>
    </citation>
    <scope>NUCLEOTIDE SEQUENCE [LARGE SCALE GENOMIC DNA]</scope>
    <source>
        <strain evidence="2">XCT-53</strain>
    </source>
</reference>
<keyword evidence="2" id="KW-1185">Reference proteome</keyword>
<dbReference type="InterPro" id="IPR010260">
    <property type="entry name" value="AlpA"/>
</dbReference>
<accession>A0A7X5F471</accession>